<gene>
    <name evidence="4" type="ORF">JNE38_04985</name>
</gene>
<keyword evidence="1" id="KW-0472">Membrane</keyword>
<evidence type="ECO:0000313" key="4">
    <source>
        <dbReference type="EMBL" id="QRG68529.1"/>
    </source>
</evidence>
<dbReference type="EMBL" id="CP069127">
    <property type="protein sequence ID" value="QRG68529.1"/>
    <property type="molecule type" value="Genomic_DNA"/>
</dbReference>
<evidence type="ECO:0000259" key="2">
    <source>
        <dbReference type="Pfam" id="PF13786"/>
    </source>
</evidence>
<dbReference type="Pfam" id="PF18705">
    <property type="entry name" value="DUF5643"/>
    <property type="match status" value="1"/>
</dbReference>
<dbReference type="InterPro" id="IPR040680">
    <property type="entry name" value="DUF5643"/>
</dbReference>
<keyword evidence="1" id="KW-1133">Transmembrane helix</keyword>
<keyword evidence="5" id="KW-1185">Reference proteome</keyword>
<sequence length="367" mass="39824">MDLSKLEVELKKYKSAENTSMSLLVRSRLDETYASLPERPCLPKGRAPRPRLWKTASVAAAAILLGATVFASGFISPAMAKSLKQIPVVGSLFSSIEADLGLRAAGEQGLTAKVNAGISYQDVKLDVTETVYDGTRAVFLLRVTAPNLKEGMFDTGEEAVKLSNAIDSVVFKVNGQVKEGVNYASAGAANPNVLVFENVLPAVDRNATTTIPDPFHAEVLVKLAGIDHEFTLDVPFHKTTKGIVNLKPNASRSSDQGSLTVSEVNVTPVTTRLVTTIKLADQASERLSHTRVAVYDDQGRQLPALNGEGTFVENGITFDGRYATTGKTKYLIIKPFEYEDDFSEKVREDQFIEGLELKIDLPSQSEQ</sequence>
<dbReference type="Pfam" id="PF13786">
    <property type="entry name" value="DUF4179"/>
    <property type="match status" value="1"/>
</dbReference>
<proteinExistence type="predicted"/>
<accession>A0ABX7FSF5</accession>
<organism evidence="4 5">
    <name type="scientific">Brevibacillus choshinensis</name>
    <dbReference type="NCBI Taxonomy" id="54911"/>
    <lineage>
        <taxon>Bacteria</taxon>
        <taxon>Bacillati</taxon>
        <taxon>Bacillota</taxon>
        <taxon>Bacilli</taxon>
        <taxon>Bacillales</taxon>
        <taxon>Paenibacillaceae</taxon>
        <taxon>Brevibacillus</taxon>
    </lineage>
</organism>
<evidence type="ECO:0000259" key="3">
    <source>
        <dbReference type="Pfam" id="PF18705"/>
    </source>
</evidence>
<feature type="domain" description="DUF4179" evidence="2">
    <location>
        <begin position="53"/>
        <end position="143"/>
    </location>
</feature>
<keyword evidence="1" id="KW-0812">Transmembrane</keyword>
<reference evidence="4 5" key="1">
    <citation type="submission" date="2021-01" db="EMBL/GenBank/DDBJ databases">
        <title>Identification of strong promoters based on the transcriptome of Brevibacillus choshinensis.</title>
        <authorList>
            <person name="Yao D."/>
            <person name="Zhang K."/>
            <person name="Wu J."/>
        </authorList>
    </citation>
    <scope>NUCLEOTIDE SEQUENCE [LARGE SCALE GENOMIC DNA]</scope>
    <source>
        <strain evidence="4 5">HPD31-SP3</strain>
    </source>
</reference>
<protein>
    <submittedName>
        <fullName evidence="4">DUF4179 domain-containing protein</fullName>
    </submittedName>
</protein>
<feature type="domain" description="DUF5643" evidence="3">
    <location>
        <begin position="245"/>
        <end position="359"/>
    </location>
</feature>
<evidence type="ECO:0000256" key="1">
    <source>
        <dbReference type="SAM" id="Phobius"/>
    </source>
</evidence>
<evidence type="ECO:0000313" key="5">
    <source>
        <dbReference type="Proteomes" id="UP000596248"/>
    </source>
</evidence>
<feature type="transmembrane region" description="Helical" evidence="1">
    <location>
        <begin position="52"/>
        <end position="75"/>
    </location>
</feature>
<dbReference type="InterPro" id="IPR025436">
    <property type="entry name" value="DUF4179"/>
</dbReference>
<name>A0ABX7FSF5_BRECH</name>
<dbReference type="Proteomes" id="UP000596248">
    <property type="component" value="Chromosome"/>
</dbReference>